<keyword evidence="7" id="KW-0067">ATP-binding</keyword>
<evidence type="ECO:0000259" key="13">
    <source>
        <dbReference type="Pfam" id="PF01902"/>
    </source>
</evidence>
<dbReference type="EMBL" id="AMQN01005991">
    <property type="status" value="NOT_ANNOTATED_CDS"/>
    <property type="molecule type" value="Genomic_DNA"/>
</dbReference>
<dbReference type="FunFam" id="3.90.1490.10:FF:000001">
    <property type="entry name" value="Diphthine--ammonia ligase"/>
    <property type="match status" value="1"/>
</dbReference>
<dbReference type="InterPro" id="IPR030662">
    <property type="entry name" value="DPH6/MJ0570"/>
</dbReference>
<dbReference type="SUPFAM" id="SSF55298">
    <property type="entry name" value="YjgF-like"/>
    <property type="match status" value="2"/>
</dbReference>
<proteinExistence type="inferred from homology"/>
<evidence type="ECO:0000256" key="12">
    <source>
        <dbReference type="ARBA" id="ARBA00048108"/>
    </source>
</evidence>
<dbReference type="AlphaFoldDB" id="R7V493"/>
<evidence type="ECO:0000313" key="14">
    <source>
        <dbReference type="EMBL" id="ELU10620.1"/>
    </source>
</evidence>
<dbReference type="InterPro" id="IPR002761">
    <property type="entry name" value="Diphthami_syn_dom"/>
</dbReference>
<dbReference type="CDD" id="cd06156">
    <property type="entry name" value="eu_AANH_C_2"/>
    <property type="match status" value="1"/>
</dbReference>
<dbReference type="FunCoup" id="R7V493">
    <property type="interactions" value="138"/>
</dbReference>
<dbReference type="UniPathway" id="UPA00559"/>
<reference evidence="16" key="1">
    <citation type="submission" date="2012-12" db="EMBL/GenBank/DDBJ databases">
        <authorList>
            <person name="Hellsten U."/>
            <person name="Grimwood J."/>
            <person name="Chapman J.A."/>
            <person name="Shapiro H."/>
            <person name="Aerts A."/>
            <person name="Otillar R.P."/>
            <person name="Terry A.Y."/>
            <person name="Boore J.L."/>
            <person name="Simakov O."/>
            <person name="Marletaz F."/>
            <person name="Cho S.-J."/>
            <person name="Edsinger-Gonzales E."/>
            <person name="Havlak P."/>
            <person name="Kuo D.-H."/>
            <person name="Larsson T."/>
            <person name="Lv J."/>
            <person name="Arendt D."/>
            <person name="Savage R."/>
            <person name="Osoegawa K."/>
            <person name="de Jong P."/>
            <person name="Lindberg D.R."/>
            <person name="Seaver E.C."/>
            <person name="Weisblat D.A."/>
            <person name="Putnam N.H."/>
            <person name="Grigoriev I.V."/>
            <person name="Rokhsar D.S."/>
        </authorList>
    </citation>
    <scope>NUCLEOTIDE SEQUENCE</scope>
    <source>
        <strain evidence="16">I ESC-2004</strain>
    </source>
</reference>
<dbReference type="CDD" id="cd06155">
    <property type="entry name" value="eu_AANH_C_1"/>
    <property type="match status" value="1"/>
</dbReference>
<evidence type="ECO:0000256" key="10">
    <source>
        <dbReference type="ARBA" id="ARBA00031552"/>
    </source>
</evidence>
<dbReference type="GO" id="GO:0017178">
    <property type="term" value="F:diphthine-ammonia ligase activity"/>
    <property type="evidence" value="ECO:0007669"/>
    <property type="project" value="UniProtKB-EC"/>
</dbReference>
<evidence type="ECO:0000256" key="7">
    <source>
        <dbReference type="ARBA" id="ARBA00022840"/>
    </source>
</evidence>
<dbReference type="GO" id="GO:0005524">
    <property type="term" value="F:ATP binding"/>
    <property type="evidence" value="ECO:0007669"/>
    <property type="project" value="UniProtKB-KW"/>
</dbReference>
<feature type="domain" description="Diphthamide synthase" evidence="13">
    <location>
        <begin position="2"/>
        <end position="228"/>
    </location>
</feature>
<dbReference type="Pfam" id="PF01042">
    <property type="entry name" value="Ribonuc_L-PSP"/>
    <property type="match status" value="2"/>
</dbReference>
<dbReference type="Gene3D" id="3.90.1490.10">
    <property type="entry name" value="putative n-type atp pyrophosphatase, domain 2"/>
    <property type="match status" value="1"/>
</dbReference>
<keyword evidence="6" id="KW-0547">Nucleotide-binding</keyword>
<dbReference type="InterPro" id="IPR014729">
    <property type="entry name" value="Rossmann-like_a/b/a_fold"/>
</dbReference>
<dbReference type="HOGENOM" id="CLU_010289_2_1_1"/>
<dbReference type="OrthoDB" id="686384at2759"/>
<dbReference type="CDD" id="cd01994">
    <property type="entry name" value="AANH_PF0828-like"/>
    <property type="match status" value="1"/>
</dbReference>
<evidence type="ECO:0000256" key="4">
    <source>
        <dbReference type="ARBA" id="ARBA00018426"/>
    </source>
</evidence>
<dbReference type="Gene3D" id="3.40.50.620">
    <property type="entry name" value="HUPs"/>
    <property type="match status" value="1"/>
</dbReference>
<dbReference type="FunFam" id="3.30.1330.40:FF:000010">
    <property type="entry name" value="Diphthine--ammonia ligase"/>
    <property type="match status" value="1"/>
</dbReference>
<comment type="catalytic activity">
    <reaction evidence="12">
        <text>diphthine-[translation elongation factor 2] + NH4(+) + ATP = diphthamide-[translation elongation factor 2] + AMP + diphosphate + H(+)</text>
        <dbReference type="Rhea" id="RHEA:19753"/>
        <dbReference type="Rhea" id="RHEA-COMP:10172"/>
        <dbReference type="Rhea" id="RHEA-COMP:10174"/>
        <dbReference type="ChEBI" id="CHEBI:15378"/>
        <dbReference type="ChEBI" id="CHEBI:16692"/>
        <dbReference type="ChEBI" id="CHEBI:28938"/>
        <dbReference type="ChEBI" id="CHEBI:30616"/>
        <dbReference type="ChEBI" id="CHEBI:33019"/>
        <dbReference type="ChEBI" id="CHEBI:82696"/>
        <dbReference type="ChEBI" id="CHEBI:456215"/>
        <dbReference type="EC" id="6.3.1.14"/>
    </reaction>
</comment>
<evidence type="ECO:0000313" key="16">
    <source>
        <dbReference type="Proteomes" id="UP000014760"/>
    </source>
</evidence>
<keyword evidence="16" id="KW-1185">Reference proteome</keyword>
<dbReference type="OMA" id="HCRLAQS"/>
<dbReference type="SUPFAM" id="SSF52402">
    <property type="entry name" value="Adenine nucleotide alpha hydrolases-like"/>
    <property type="match status" value="1"/>
</dbReference>
<keyword evidence="5" id="KW-0436">Ligase</keyword>
<dbReference type="PANTHER" id="PTHR12196">
    <property type="entry name" value="DOMAIN OF UNKNOWN FUNCTION 71 DUF71 -CONTAINING PROTEIN"/>
    <property type="match status" value="1"/>
</dbReference>
<evidence type="ECO:0000256" key="1">
    <source>
        <dbReference type="ARBA" id="ARBA00005156"/>
    </source>
</evidence>
<dbReference type="InterPro" id="IPR035959">
    <property type="entry name" value="RutC-like_sf"/>
</dbReference>
<dbReference type="PANTHER" id="PTHR12196:SF2">
    <property type="entry name" value="DIPHTHINE--AMMONIA LIGASE"/>
    <property type="match status" value="1"/>
</dbReference>
<feature type="non-terminal residue" evidence="14">
    <location>
        <position position="1"/>
    </location>
</feature>
<organism evidence="14">
    <name type="scientific">Capitella teleta</name>
    <name type="common">Polychaete worm</name>
    <dbReference type="NCBI Taxonomy" id="283909"/>
    <lineage>
        <taxon>Eukaryota</taxon>
        <taxon>Metazoa</taxon>
        <taxon>Spiralia</taxon>
        <taxon>Lophotrochozoa</taxon>
        <taxon>Annelida</taxon>
        <taxon>Polychaeta</taxon>
        <taxon>Sedentaria</taxon>
        <taxon>Scolecida</taxon>
        <taxon>Capitellidae</taxon>
        <taxon>Capitella</taxon>
    </lineage>
</organism>
<reference evidence="14 16" key="2">
    <citation type="journal article" date="2013" name="Nature">
        <title>Insights into bilaterian evolution from three spiralian genomes.</title>
        <authorList>
            <person name="Simakov O."/>
            <person name="Marletaz F."/>
            <person name="Cho S.J."/>
            <person name="Edsinger-Gonzales E."/>
            <person name="Havlak P."/>
            <person name="Hellsten U."/>
            <person name="Kuo D.H."/>
            <person name="Larsson T."/>
            <person name="Lv J."/>
            <person name="Arendt D."/>
            <person name="Savage R."/>
            <person name="Osoegawa K."/>
            <person name="de Jong P."/>
            <person name="Grimwood J."/>
            <person name="Chapman J.A."/>
            <person name="Shapiro H."/>
            <person name="Aerts A."/>
            <person name="Otillar R.P."/>
            <person name="Terry A.Y."/>
            <person name="Boore J.L."/>
            <person name="Grigoriev I.V."/>
            <person name="Lindberg D.R."/>
            <person name="Seaver E.C."/>
            <person name="Weisblat D.A."/>
            <person name="Putnam N.H."/>
            <person name="Rokhsar D.S."/>
        </authorList>
    </citation>
    <scope>NUCLEOTIDE SEQUENCE</scope>
    <source>
        <strain evidence="14 16">I ESC-2004</strain>
    </source>
</reference>
<evidence type="ECO:0000256" key="5">
    <source>
        <dbReference type="ARBA" id="ARBA00022598"/>
    </source>
</evidence>
<evidence type="ECO:0000256" key="2">
    <source>
        <dbReference type="ARBA" id="ARBA00008496"/>
    </source>
</evidence>
<comment type="similarity">
    <text evidence="2">Belongs to the Diphthine--ammonia ligase family.</text>
</comment>
<accession>R7V493</accession>
<dbReference type="EnsemblMetazoa" id="CapteT141560">
    <property type="protein sequence ID" value="CapteP141560"/>
    <property type="gene ID" value="CapteG141560"/>
</dbReference>
<evidence type="ECO:0000256" key="8">
    <source>
        <dbReference type="ARBA" id="ARBA00029814"/>
    </source>
</evidence>
<comment type="pathway">
    <text evidence="1">Protein modification; peptidyl-diphthamide biosynthesis.</text>
</comment>
<dbReference type="Proteomes" id="UP000014760">
    <property type="component" value="Unassembled WGS sequence"/>
</dbReference>
<evidence type="ECO:0000313" key="15">
    <source>
        <dbReference type="EnsemblMetazoa" id="CapteP141560"/>
    </source>
</evidence>
<evidence type="ECO:0000256" key="6">
    <source>
        <dbReference type="ARBA" id="ARBA00022741"/>
    </source>
</evidence>
<dbReference type="STRING" id="283909.R7V493"/>
<evidence type="ECO:0000256" key="9">
    <source>
        <dbReference type="ARBA" id="ARBA00031202"/>
    </source>
</evidence>
<name>R7V493_CAPTE</name>
<dbReference type="EMBL" id="KB297336">
    <property type="protein sequence ID" value="ELU10620.1"/>
    <property type="molecule type" value="Genomic_DNA"/>
</dbReference>
<evidence type="ECO:0000256" key="3">
    <source>
        <dbReference type="ARBA" id="ARBA00012089"/>
    </source>
</evidence>
<dbReference type="Pfam" id="PF01902">
    <property type="entry name" value="Diphthami_syn_2"/>
    <property type="match status" value="1"/>
</dbReference>
<dbReference type="Gene3D" id="3.30.1330.40">
    <property type="entry name" value="RutC-like"/>
    <property type="match status" value="2"/>
</dbReference>
<gene>
    <name evidence="14" type="ORF">CAPTEDRAFT_141560</name>
</gene>
<dbReference type="FunFam" id="3.40.50.620:FF:000069">
    <property type="entry name" value="diphthine--ammonia ligase"/>
    <property type="match status" value="1"/>
</dbReference>
<protein>
    <recommendedName>
        <fullName evidence="4">Diphthine--ammonia ligase</fullName>
        <ecNumber evidence="3">6.3.1.14</ecNumber>
    </recommendedName>
    <alternativeName>
        <fullName evidence="9">ATP-binding domain-containing protein 4</fullName>
    </alternativeName>
    <alternativeName>
        <fullName evidence="8">Diphthamide synthase</fullName>
    </alternativeName>
    <alternativeName>
        <fullName evidence="10">Diphthamide synthetase</fullName>
    </alternativeName>
    <alternativeName>
        <fullName evidence="11">Protein DPH6 homolog</fullName>
    </alternativeName>
</protein>
<dbReference type="GO" id="GO:0017183">
    <property type="term" value="P:protein histidyl modification to diphthamide"/>
    <property type="evidence" value="ECO:0007669"/>
    <property type="project" value="UniProtKB-UniPathway"/>
</dbReference>
<dbReference type="NCBIfam" id="TIGR00290">
    <property type="entry name" value="MJ0570_dom"/>
    <property type="match status" value="1"/>
</dbReference>
<sequence>SIFSGGKDSCYNMMQCVSEGHEIVALANLRPKDPDKNEIDSYMFQTVGHQAIDLYAEAMGLPLFRQTIEGSSVELGMYYTETEADEVEDLYKLLSRVKEECPIEAVSVGAILSDYQRVRVENVCQRLGLTSLAYLWRREQDELLDEMIAAQVKSIIVKVAAMGLNPDEHLGLTLSQIQPHMREMNEKYGLNICGEGGEFETFTLDCPLFKMKIIVDDKEILMHSDDPFAPVAYLQLKEMHLEEKEDEYASMLAMVQDIPMMRSSDLLGQIFPDEEDVPTINNPPVVEDVERPVLKKLKISSSGMLYLSGFTAAVNKEDEGDLTKHTEKVMKSMKGAVEKAGFSMRDIVFVHLCVRDMSQFALVNQVYKTFFSNNPPIRVCIETCLPSNVNLTLSCGVRQCSERKTMHVQGLSHWAPANIGPYSQAVKLDEFIFVAGQIPLVPASMQVVSDGVLPQARLSLRHTDRVLQAIAPQSNGIASVILAVCYITHKDFVSVAEAEWKKLIASKDECFGQVEYVVITSLPRNCLVEWDVYGALTVSESNTKHCTCEYVNQLISSIFFFYFFSR</sequence>
<dbReference type="EC" id="6.3.1.14" evidence="3"/>
<reference evidence="15" key="3">
    <citation type="submission" date="2015-06" db="UniProtKB">
        <authorList>
            <consortium name="EnsemblMetazoa"/>
        </authorList>
    </citation>
    <scope>IDENTIFICATION</scope>
</reference>
<dbReference type="InterPro" id="IPR006175">
    <property type="entry name" value="YjgF/YER057c/UK114"/>
</dbReference>
<evidence type="ECO:0000256" key="11">
    <source>
        <dbReference type="ARBA" id="ARBA00032849"/>
    </source>
</evidence>